<proteinExistence type="predicted"/>
<dbReference type="Gene3D" id="2.60.40.180">
    <property type="entry name" value="Transthyretin/hydroxyisourate hydrolase domain"/>
    <property type="match status" value="1"/>
</dbReference>
<dbReference type="SUPFAM" id="SSF49472">
    <property type="entry name" value="Transthyretin (synonym: prealbumin)"/>
    <property type="match status" value="1"/>
</dbReference>
<dbReference type="Pfam" id="PF00576">
    <property type="entry name" value="Transthyretin"/>
    <property type="match status" value="1"/>
</dbReference>
<dbReference type="PRINTS" id="PR00189">
    <property type="entry name" value="TRNSTHYRETIN"/>
</dbReference>
<dbReference type="EMBL" id="BAAAZP010000098">
    <property type="protein sequence ID" value="GAA3681654.1"/>
    <property type="molecule type" value="Genomic_DNA"/>
</dbReference>
<comment type="caution">
    <text evidence="2">The sequence shown here is derived from an EMBL/GenBank/DDBJ whole genome shotgun (WGS) entry which is preliminary data.</text>
</comment>
<evidence type="ECO:0000313" key="2">
    <source>
        <dbReference type="EMBL" id="GAA3681654.1"/>
    </source>
</evidence>
<evidence type="ECO:0000313" key="3">
    <source>
        <dbReference type="Proteomes" id="UP001500902"/>
    </source>
</evidence>
<dbReference type="PANTHER" id="PTHR10395:SF7">
    <property type="entry name" value="5-HYDROXYISOURATE HYDROLASE"/>
    <property type="match status" value="1"/>
</dbReference>
<sequence>MELSVQVVDARNGFPAAEIGVRLSRETERGWERVACGGTRGDGRLVVARSPDLPAGNYQLELNLDDYYALQGDVPLFPKAVVEFRLGDVGGDLHLPMLISPHSILTYRGVPR</sequence>
<name>A0ABP7CB94_9ACTN</name>
<evidence type="ECO:0000259" key="1">
    <source>
        <dbReference type="Pfam" id="PF00576"/>
    </source>
</evidence>
<organism evidence="2 3">
    <name type="scientific">Nonomuraea antimicrobica</name>
    <dbReference type="NCBI Taxonomy" id="561173"/>
    <lineage>
        <taxon>Bacteria</taxon>
        <taxon>Bacillati</taxon>
        <taxon>Actinomycetota</taxon>
        <taxon>Actinomycetes</taxon>
        <taxon>Streptosporangiales</taxon>
        <taxon>Streptosporangiaceae</taxon>
        <taxon>Nonomuraea</taxon>
    </lineage>
</organism>
<feature type="domain" description="Transthyretin/hydroxyisourate hydrolase" evidence="1">
    <location>
        <begin position="3"/>
        <end position="109"/>
    </location>
</feature>
<accession>A0ABP7CB94</accession>
<dbReference type="InterPro" id="IPR023416">
    <property type="entry name" value="Transthyretin/HIU_hydrolase_d"/>
</dbReference>
<dbReference type="InterPro" id="IPR036817">
    <property type="entry name" value="Transthyretin/HIU_hydrolase_sf"/>
</dbReference>
<protein>
    <recommendedName>
        <fullName evidence="1">Transthyretin/hydroxyisourate hydrolase domain-containing protein</fullName>
    </recommendedName>
</protein>
<reference evidence="3" key="1">
    <citation type="journal article" date="2019" name="Int. J. Syst. Evol. Microbiol.">
        <title>The Global Catalogue of Microorganisms (GCM) 10K type strain sequencing project: providing services to taxonomists for standard genome sequencing and annotation.</title>
        <authorList>
            <consortium name="The Broad Institute Genomics Platform"/>
            <consortium name="The Broad Institute Genome Sequencing Center for Infectious Disease"/>
            <person name="Wu L."/>
            <person name="Ma J."/>
        </authorList>
    </citation>
    <scope>NUCLEOTIDE SEQUENCE [LARGE SCALE GENOMIC DNA]</scope>
    <source>
        <strain evidence="3">JCM 16904</strain>
    </source>
</reference>
<dbReference type="Proteomes" id="UP001500902">
    <property type="component" value="Unassembled WGS sequence"/>
</dbReference>
<keyword evidence="3" id="KW-1185">Reference proteome</keyword>
<dbReference type="RefSeq" id="WP_344883408.1">
    <property type="nucleotide sequence ID" value="NZ_BAAAZP010000098.1"/>
</dbReference>
<dbReference type="InterPro" id="IPR000895">
    <property type="entry name" value="Transthyretin/HIU_hydrolase"/>
</dbReference>
<dbReference type="PANTHER" id="PTHR10395">
    <property type="entry name" value="URICASE AND TRANSTHYRETIN-RELATED"/>
    <property type="match status" value="1"/>
</dbReference>
<gene>
    <name evidence="2" type="ORF">GCM10022224_052400</name>
</gene>